<sequence>MTWRERIMQGELRRIGMEKRGRGKRVWLAYGRVQIEGRWWYWDEKERKLKNEGRKPDEIRGEKKRGEEEYMGEVLKQGK</sequence>
<dbReference type="Proteomes" id="UP000076502">
    <property type="component" value="Unassembled WGS sequence"/>
</dbReference>
<protein>
    <submittedName>
        <fullName evidence="1">Uncharacterized protein</fullName>
    </submittedName>
</protein>
<evidence type="ECO:0000313" key="1">
    <source>
        <dbReference type="EMBL" id="KZC10015.1"/>
    </source>
</evidence>
<accession>A0A154PDN5</accession>
<reference evidence="1 2" key="1">
    <citation type="submission" date="2015-07" db="EMBL/GenBank/DDBJ databases">
        <title>The genome of Dufourea novaeangliae.</title>
        <authorList>
            <person name="Pan H."/>
            <person name="Kapheim K."/>
        </authorList>
    </citation>
    <scope>NUCLEOTIDE SEQUENCE [LARGE SCALE GENOMIC DNA]</scope>
    <source>
        <strain evidence="1">0120121106</strain>
        <tissue evidence="1">Whole body</tissue>
    </source>
</reference>
<name>A0A154PDN5_DUFNO</name>
<keyword evidence="2" id="KW-1185">Reference proteome</keyword>
<organism evidence="1 2">
    <name type="scientific">Dufourea novaeangliae</name>
    <name type="common">Sweat bee</name>
    <dbReference type="NCBI Taxonomy" id="178035"/>
    <lineage>
        <taxon>Eukaryota</taxon>
        <taxon>Metazoa</taxon>
        <taxon>Ecdysozoa</taxon>
        <taxon>Arthropoda</taxon>
        <taxon>Hexapoda</taxon>
        <taxon>Insecta</taxon>
        <taxon>Pterygota</taxon>
        <taxon>Neoptera</taxon>
        <taxon>Endopterygota</taxon>
        <taxon>Hymenoptera</taxon>
        <taxon>Apocrita</taxon>
        <taxon>Aculeata</taxon>
        <taxon>Apoidea</taxon>
        <taxon>Anthophila</taxon>
        <taxon>Halictidae</taxon>
        <taxon>Rophitinae</taxon>
        <taxon>Dufourea</taxon>
    </lineage>
</organism>
<dbReference type="EMBL" id="KQ434880">
    <property type="protein sequence ID" value="KZC10015.1"/>
    <property type="molecule type" value="Genomic_DNA"/>
</dbReference>
<dbReference type="AlphaFoldDB" id="A0A154PDN5"/>
<evidence type="ECO:0000313" key="2">
    <source>
        <dbReference type="Proteomes" id="UP000076502"/>
    </source>
</evidence>
<gene>
    <name evidence="1" type="ORF">WN55_01748</name>
</gene>
<proteinExistence type="predicted"/>